<dbReference type="PROSITE" id="PS51318">
    <property type="entry name" value="TAT"/>
    <property type="match status" value="1"/>
</dbReference>
<dbReference type="EMBL" id="PVYX01000001">
    <property type="protein sequence ID" value="PRX56853.1"/>
    <property type="molecule type" value="Genomic_DNA"/>
</dbReference>
<sequence length="422" mass="45983">MCEEKGNKHWSRRSFIKTSGLSLFTTTLGGVPSFVAQAAASILEPASFQRKKVLVCIFQRGAMDGISAVQPIDNAFLKKHRPNLVFSATGNASKKLLDLNGAFGLHPELAPLAPYYKNGTLAILHGVGSPVANRSHFDAQDFMESGTPGIKGTQSGWLNRAMGAMGHEATPFKAVSFTPTSPRSFYGENAHIVVQDLSDLSFSAEELQELQKLKELYQKESMAELANAGIYNIEAAEMMASLDILNQPINPNSAYPMSPLGSGLKQTAKLIKANAGLEIAFVESNGWDTHSRQNVDYGGFTLRARDLAQSISAFWEDLGTLQDDVVVMTMTEFGRTVMENGSFGTDHGRASCSFILGNGINGGKIYGSFPELAFENLEDNRDLPVTTDFRSYFATVASKHLNIKDKSSLFPGWDGELLELFR</sequence>
<evidence type="ECO:0000313" key="1">
    <source>
        <dbReference type="EMBL" id="PRX56853.1"/>
    </source>
</evidence>
<dbReference type="InterPro" id="IPR010869">
    <property type="entry name" value="DUF1501"/>
</dbReference>
<gene>
    <name evidence="1" type="ORF">CLV81_0851</name>
</gene>
<dbReference type="InterPro" id="IPR006311">
    <property type="entry name" value="TAT_signal"/>
</dbReference>
<dbReference type="Proteomes" id="UP000237640">
    <property type="component" value="Unassembled WGS sequence"/>
</dbReference>
<dbReference type="AlphaFoldDB" id="A0A2T0MH04"/>
<accession>A0A2T0MH04</accession>
<evidence type="ECO:0000313" key="2">
    <source>
        <dbReference type="Proteomes" id="UP000237640"/>
    </source>
</evidence>
<dbReference type="RefSeq" id="WP_106143792.1">
    <property type="nucleotide sequence ID" value="NZ_PVYX01000001.1"/>
</dbReference>
<keyword evidence="2" id="KW-1185">Reference proteome</keyword>
<dbReference type="OrthoDB" id="9779968at2"/>
<name>A0A2T0MH04_9FLAO</name>
<dbReference type="PANTHER" id="PTHR43737">
    <property type="entry name" value="BLL7424 PROTEIN"/>
    <property type="match status" value="1"/>
</dbReference>
<proteinExistence type="predicted"/>
<organism evidence="1 2">
    <name type="scientific">Flagellimonas meridianipacifica</name>
    <dbReference type="NCBI Taxonomy" id="1080225"/>
    <lineage>
        <taxon>Bacteria</taxon>
        <taxon>Pseudomonadati</taxon>
        <taxon>Bacteroidota</taxon>
        <taxon>Flavobacteriia</taxon>
        <taxon>Flavobacteriales</taxon>
        <taxon>Flavobacteriaceae</taxon>
        <taxon>Flagellimonas</taxon>
    </lineage>
</organism>
<reference evidence="1 2" key="1">
    <citation type="submission" date="2018-03" db="EMBL/GenBank/DDBJ databases">
        <title>Genomic Encyclopedia of Archaeal and Bacterial Type Strains, Phase II (KMG-II): from individual species to whole genera.</title>
        <authorList>
            <person name="Goeker M."/>
        </authorList>
    </citation>
    <scope>NUCLEOTIDE SEQUENCE [LARGE SCALE GENOMIC DNA]</scope>
    <source>
        <strain evidence="1 2">DSM 25027</strain>
    </source>
</reference>
<comment type="caution">
    <text evidence="1">The sequence shown here is derived from an EMBL/GenBank/DDBJ whole genome shotgun (WGS) entry which is preliminary data.</text>
</comment>
<dbReference type="PANTHER" id="PTHR43737:SF1">
    <property type="entry name" value="DUF1501 DOMAIN-CONTAINING PROTEIN"/>
    <property type="match status" value="1"/>
</dbReference>
<dbReference type="Pfam" id="PF07394">
    <property type="entry name" value="DUF1501"/>
    <property type="match status" value="1"/>
</dbReference>
<protein>
    <submittedName>
        <fullName evidence="1">Uncharacterized protein (DUF1501 family)</fullName>
    </submittedName>
</protein>